<gene>
    <name evidence="2" type="ORF">IMSHALPRED_006225</name>
</gene>
<reference evidence="2" key="1">
    <citation type="submission" date="2021-03" db="EMBL/GenBank/DDBJ databases">
        <authorList>
            <person name="Tagirdzhanova G."/>
        </authorList>
    </citation>
    <scope>NUCLEOTIDE SEQUENCE</scope>
</reference>
<dbReference type="Proteomes" id="UP000664534">
    <property type="component" value="Unassembled WGS sequence"/>
</dbReference>
<evidence type="ECO:0000313" key="2">
    <source>
        <dbReference type="EMBL" id="CAF9924533.1"/>
    </source>
</evidence>
<protein>
    <submittedName>
        <fullName evidence="2">Uncharacterized protein</fullName>
    </submittedName>
</protein>
<feature type="compositionally biased region" description="Polar residues" evidence="1">
    <location>
        <begin position="1"/>
        <end position="12"/>
    </location>
</feature>
<proteinExistence type="predicted"/>
<organism evidence="2 3">
    <name type="scientific">Imshaugia aleurites</name>
    <dbReference type="NCBI Taxonomy" id="172621"/>
    <lineage>
        <taxon>Eukaryota</taxon>
        <taxon>Fungi</taxon>
        <taxon>Dikarya</taxon>
        <taxon>Ascomycota</taxon>
        <taxon>Pezizomycotina</taxon>
        <taxon>Lecanoromycetes</taxon>
        <taxon>OSLEUM clade</taxon>
        <taxon>Lecanoromycetidae</taxon>
        <taxon>Lecanorales</taxon>
        <taxon>Lecanorineae</taxon>
        <taxon>Parmeliaceae</taxon>
        <taxon>Imshaugia</taxon>
    </lineage>
</organism>
<evidence type="ECO:0000256" key="1">
    <source>
        <dbReference type="SAM" id="MobiDB-lite"/>
    </source>
</evidence>
<feature type="compositionally biased region" description="Polar residues" evidence="1">
    <location>
        <begin position="20"/>
        <end position="41"/>
    </location>
</feature>
<sequence>MSERLTSASPETNPIPEEQNMLTSEAGQLPSPTRDQKSSGFSLDYKPPKSTPSHVGAPPAGFSLGSALAYLNKKYDPLSKSEPESD</sequence>
<comment type="caution">
    <text evidence="2">The sequence shown here is derived from an EMBL/GenBank/DDBJ whole genome shotgun (WGS) entry which is preliminary data.</text>
</comment>
<dbReference type="EMBL" id="CAJPDT010000036">
    <property type="protein sequence ID" value="CAF9924533.1"/>
    <property type="molecule type" value="Genomic_DNA"/>
</dbReference>
<evidence type="ECO:0000313" key="3">
    <source>
        <dbReference type="Proteomes" id="UP000664534"/>
    </source>
</evidence>
<accession>A0A8H3IMK1</accession>
<keyword evidence="3" id="KW-1185">Reference proteome</keyword>
<dbReference type="AlphaFoldDB" id="A0A8H3IMK1"/>
<name>A0A8H3IMK1_9LECA</name>
<feature type="region of interest" description="Disordered" evidence="1">
    <location>
        <begin position="1"/>
        <end position="63"/>
    </location>
</feature>